<evidence type="ECO:0000313" key="2">
    <source>
        <dbReference type="EMBL" id="SDT81266.1"/>
    </source>
</evidence>
<organism evidence="2 3">
    <name type="scientific">Actinoplanes derwentensis</name>
    <dbReference type="NCBI Taxonomy" id="113562"/>
    <lineage>
        <taxon>Bacteria</taxon>
        <taxon>Bacillati</taxon>
        <taxon>Actinomycetota</taxon>
        <taxon>Actinomycetes</taxon>
        <taxon>Micromonosporales</taxon>
        <taxon>Micromonosporaceae</taxon>
        <taxon>Actinoplanes</taxon>
    </lineage>
</organism>
<sequence length="177" mass="20371">MRLLLGRSFDGLFREFERTAFHLEVRDVYHAPEEAVPFQRFLDAEPDDFAWQRPWLELVREVTDAGRSVRRLRVVPVPHRDYTRWLLSISGNNVDAGEEIRWLDRTATAGLTVGTDDFWLFDDRRVVFSLFEPDGSFSGGAVTEDPEIVRYCARARTSLWAAGIPHDVYLARQAVTG</sequence>
<keyword evidence="3" id="KW-1185">Reference proteome</keyword>
<reference evidence="2 3" key="1">
    <citation type="submission" date="2016-10" db="EMBL/GenBank/DDBJ databases">
        <authorList>
            <person name="de Groot N.N."/>
        </authorList>
    </citation>
    <scope>NUCLEOTIDE SEQUENCE [LARGE SCALE GENOMIC DNA]</scope>
    <source>
        <strain evidence="2 3">DSM 43941</strain>
    </source>
</reference>
<dbReference type="Pfam" id="PF21806">
    <property type="entry name" value="DUF6879"/>
    <property type="match status" value="1"/>
</dbReference>
<gene>
    <name evidence="2" type="ORF">SAMN04489716_9563</name>
</gene>
<proteinExistence type="predicted"/>
<dbReference type="InterPro" id="IPR049244">
    <property type="entry name" value="DUF6879"/>
</dbReference>
<feature type="domain" description="DUF6879" evidence="1">
    <location>
        <begin position="8"/>
        <end position="170"/>
    </location>
</feature>
<name>A0A1H2DGA5_9ACTN</name>
<dbReference type="AlphaFoldDB" id="A0A1H2DGA5"/>
<protein>
    <recommendedName>
        <fullName evidence="1">DUF6879 domain-containing protein</fullName>
    </recommendedName>
</protein>
<dbReference type="STRING" id="113562.SAMN04489716_9563"/>
<accession>A0A1H2DGA5</accession>
<dbReference type="RefSeq" id="WP_092558635.1">
    <property type="nucleotide sequence ID" value="NZ_BOMJ01000019.1"/>
</dbReference>
<dbReference type="OrthoDB" id="3821358at2"/>
<dbReference type="Proteomes" id="UP000198688">
    <property type="component" value="Chromosome I"/>
</dbReference>
<evidence type="ECO:0000259" key="1">
    <source>
        <dbReference type="Pfam" id="PF21806"/>
    </source>
</evidence>
<evidence type="ECO:0000313" key="3">
    <source>
        <dbReference type="Proteomes" id="UP000198688"/>
    </source>
</evidence>
<dbReference type="EMBL" id="LT629758">
    <property type="protein sequence ID" value="SDT81266.1"/>
    <property type="molecule type" value="Genomic_DNA"/>
</dbReference>